<gene>
    <name evidence="1" type="ORF">OS493_034426</name>
</gene>
<dbReference type="OrthoDB" id="5963905at2759"/>
<proteinExistence type="predicted"/>
<evidence type="ECO:0000313" key="1">
    <source>
        <dbReference type="EMBL" id="KAJ7382535.1"/>
    </source>
</evidence>
<dbReference type="AlphaFoldDB" id="A0A9W9ZJF2"/>
<sequence length="91" mass="10333">MKYFGLRGRQEHHSMTVEDFSFGFDENNMEYVEFTENPTKTRQFGLSAKPRSFLPKIFATGDDKCPLQSPKSSCGVVLPNYEQPVHSISPA</sequence>
<organism evidence="1 2">
    <name type="scientific">Desmophyllum pertusum</name>
    <dbReference type="NCBI Taxonomy" id="174260"/>
    <lineage>
        <taxon>Eukaryota</taxon>
        <taxon>Metazoa</taxon>
        <taxon>Cnidaria</taxon>
        <taxon>Anthozoa</taxon>
        <taxon>Hexacorallia</taxon>
        <taxon>Scleractinia</taxon>
        <taxon>Caryophylliina</taxon>
        <taxon>Caryophylliidae</taxon>
        <taxon>Desmophyllum</taxon>
    </lineage>
</organism>
<evidence type="ECO:0000313" key="2">
    <source>
        <dbReference type="Proteomes" id="UP001163046"/>
    </source>
</evidence>
<protein>
    <submittedName>
        <fullName evidence="1">Uncharacterized protein</fullName>
    </submittedName>
</protein>
<name>A0A9W9ZJF2_9CNID</name>
<keyword evidence="2" id="KW-1185">Reference proteome</keyword>
<accession>A0A9W9ZJF2</accession>
<comment type="caution">
    <text evidence="1">The sequence shown here is derived from an EMBL/GenBank/DDBJ whole genome shotgun (WGS) entry which is preliminary data.</text>
</comment>
<dbReference type="EMBL" id="MU825921">
    <property type="protein sequence ID" value="KAJ7382535.1"/>
    <property type="molecule type" value="Genomic_DNA"/>
</dbReference>
<reference evidence="1" key="1">
    <citation type="submission" date="2023-01" db="EMBL/GenBank/DDBJ databases">
        <title>Genome assembly of the deep-sea coral Lophelia pertusa.</title>
        <authorList>
            <person name="Herrera S."/>
            <person name="Cordes E."/>
        </authorList>
    </citation>
    <scope>NUCLEOTIDE SEQUENCE</scope>
    <source>
        <strain evidence="1">USNM1676648</strain>
        <tissue evidence="1">Polyp</tissue>
    </source>
</reference>
<dbReference type="Proteomes" id="UP001163046">
    <property type="component" value="Unassembled WGS sequence"/>
</dbReference>